<evidence type="ECO:0000256" key="7">
    <source>
        <dbReference type="ARBA" id="ARBA00022842"/>
    </source>
</evidence>
<dbReference type="InterPro" id="IPR034160">
    <property type="entry name" value="TOPRIM_GyrB"/>
</dbReference>
<feature type="domain" description="Toprim" evidence="12">
    <location>
        <begin position="428"/>
        <end position="553"/>
    </location>
</feature>
<feature type="binding site" evidence="11">
    <location>
        <position position="520"/>
    </location>
    <ligand>
        <name>Mg(2+)</name>
        <dbReference type="ChEBI" id="CHEBI:18420"/>
        <label>2</label>
    </ligand>
</feature>
<dbReference type="PRINTS" id="PR01159">
    <property type="entry name" value="DNAGYRASEB"/>
</dbReference>
<evidence type="ECO:0000259" key="12">
    <source>
        <dbReference type="PROSITE" id="PS50880"/>
    </source>
</evidence>
<evidence type="ECO:0000256" key="9">
    <source>
        <dbReference type="ARBA" id="ARBA00023125"/>
    </source>
</evidence>
<dbReference type="PRINTS" id="PR00418">
    <property type="entry name" value="TPI2FAMILY"/>
</dbReference>
<dbReference type="Gene3D" id="3.30.230.10">
    <property type="match status" value="1"/>
</dbReference>
<evidence type="ECO:0000256" key="6">
    <source>
        <dbReference type="ARBA" id="ARBA00022840"/>
    </source>
</evidence>
<dbReference type="SUPFAM" id="SSF56719">
    <property type="entry name" value="Type II DNA topoisomerase"/>
    <property type="match status" value="1"/>
</dbReference>
<dbReference type="SUPFAM" id="SSF55874">
    <property type="entry name" value="ATPase domain of HSP90 chaperone/DNA topoisomerase II/histidine kinase"/>
    <property type="match status" value="1"/>
</dbReference>
<organism evidence="13 14">
    <name type="scientific">Nitrospira defluvii</name>
    <dbReference type="NCBI Taxonomy" id="330214"/>
    <lineage>
        <taxon>Bacteria</taxon>
        <taxon>Pseudomonadati</taxon>
        <taxon>Nitrospirota</taxon>
        <taxon>Nitrospiria</taxon>
        <taxon>Nitrospirales</taxon>
        <taxon>Nitrospiraceae</taxon>
        <taxon>Nitrospira</taxon>
    </lineage>
</organism>
<dbReference type="InterPro" id="IPR020568">
    <property type="entry name" value="Ribosomal_Su5_D2-typ_SF"/>
</dbReference>
<dbReference type="HAMAP" id="MF_01898">
    <property type="entry name" value="GyrB"/>
    <property type="match status" value="1"/>
</dbReference>
<dbReference type="InterPro" id="IPR003594">
    <property type="entry name" value="HATPase_dom"/>
</dbReference>
<dbReference type="InterPro" id="IPR001241">
    <property type="entry name" value="Topo_IIA"/>
</dbReference>
<dbReference type="NCBIfam" id="NF011501">
    <property type="entry name" value="PRK14939.1"/>
    <property type="match status" value="1"/>
</dbReference>
<protein>
    <recommendedName>
        <fullName evidence="11">DNA gyrase subunit B</fullName>
        <ecNumber evidence="11">5.6.2.2</ecNumber>
    </recommendedName>
</protein>
<dbReference type="InterPro" id="IPR041423">
    <property type="entry name" value="GyrB_insert"/>
</dbReference>
<dbReference type="EMBL" id="CAJNBJ010000001">
    <property type="protein sequence ID" value="CAE6711263.1"/>
    <property type="molecule type" value="Genomic_DNA"/>
</dbReference>
<keyword evidence="5 11" id="KW-0547">Nucleotide-binding</keyword>
<dbReference type="Gene3D" id="3.30.565.10">
    <property type="entry name" value="Histidine kinase-like ATPase, C-terminal domain"/>
    <property type="match status" value="1"/>
</dbReference>
<keyword evidence="10 11" id="KW-0413">Isomerase</keyword>
<evidence type="ECO:0000256" key="8">
    <source>
        <dbReference type="ARBA" id="ARBA00023029"/>
    </source>
</evidence>
<evidence type="ECO:0000256" key="11">
    <source>
        <dbReference type="HAMAP-Rule" id="MF_01898"/>
    </source>
</evidence>
<keyword evidence="8 11" id="KW-0799">Topoisomerase</keyword>
<dbReference type="InterPro" id="IPR013760">
    <property type="entry name" value="Topo_IIA-like_dom_sf"/>
</dbReference>
<dbReference type="InterPro" id="IPR018522">
    <property type="entry name" value="TopoIIA_CS"/>
</dbReference>
<dbReference type="InterPro" id="IPR013506">
    <property type="entry name" value="Topo_IIA_bsu_dom2"/>
</dbReference>
<evidence type="ECO:0000256" key="10">
    <source>
        <dbReference type="ARBA" id="ARBA00023235"/>
    </source>
</evidence>
<dbReference type="Pfam" id="PF00204">
    <property type="entry name" value="DNA_gyraseB"/>
    <property type="match status" value="1"/>
</dbReference>
<dbReference type="InterPro" id="IPR011557">
    <property type="entry name" value="GyrB"/>
</dbReference>
<dbReference type="GO" id="GO:0016853">
    <property type="term" value="F:isomerase activity"/>
    <property type="evidence" value="ECO:0007669"/>
    <property type="project" value="UniProtKB-KW"/>
</dbReference>
<keyword evidence="6 11" id="KW-0067">ATP-binding</keyword>
<dbReference type="SUPFAM" id="SSF54211">
    <property type="entry name" value="Ribosomal protein S5 domain 2-like"/>
    <property type="match status" value="1"/>
</dbReference>
<dbReference type="CDD" id="cd16928">
    <property type="entry name" value="HATPase_GyrB-like"/>
    <property type="match status" value="1"/>
</dbReference>
<keyword evidence="3 11" id="KW-0963">Cytoplasm</keyword>
<dbReference type="SMART" id="SM00433">
    <property type="entry name" value="TOP2c"/>
    <property type="match status" value="1"/>
</dbReference>
<evidence type="ECO:0000313" key="13">
    <source>
        <dbReference type="EMBL" id="CAE6711263.1"/>
    </source>
</evidence>
<feature type="binding site" evidence="11">
    <location>
        <position position="434"/>
    </location>
    <ligand>
        <name>Mg(2+)</name>
        <dbReference type="ChEBI" id="CHEBI:18420"/>
        <label>1</label>
        <note>catalytic</note>
    </ligand>
</feature>
<dbReference type="PANTHER" id="PTHR45866">
    <property type="entry name" value="DNA GYRASE/TOPOISOMERASE SUBUNIT B"/>
    <property type="match status" value="1"/>
</dbReference>
<evidence type="ECO:0000256" key="1">
    <source>
        <dbReference type="ARBA" id="ARBA00000185"/>
    </source>
</evidence>
<dbReference type="Gene3D" id="3.40.50.670">
    <property type="match status" value="2"/>
</dbReference>
<dbReference type="Proteomes" id="UP000675880">
    <property type="component" value="Unassembled WGS sequence"/>
</dbReference>
<dbReference type="Pfam" id="PF02518">
    <property type="entry name" value="HATPase_c"/>
    <property type="match status" value="1"/>
</dbReference>
<dbReference type="InterPro" id="IPR013759">
    <property type="entry name" value="Topo_IIA_B_C"/>
</dbReference>
<comment type="subcellular location">
    <subcellularLocation>
        <location evidence="11">Cytoplasm</location>
    </subcellularLocation>
</comment>
<dbReference type="RefSeq" id="WP_213040997.1">
    <property type="nucleotide sequence ID" value="NZ_CAJNBJ010000001.1"/>
</dbReference>
<comment type="function">
    <text evidence="11">A type II topoisomerase that negatively supercoils closed circular double-stranded (ds) DNA in an ATP-dependent manner to modulate DNA topology and maintain chromosomes in an underwound state. Negative supercoiling favors strand separation, and DNA replication, transcription, recombination and repair, all of which involve strand separation. Also able to catalyze the interconversion of other topological isomers of dsDNA rings, including catenanes and knotted rings. Type II topoisomerases break and join 2 DNA strands simultaneously in an ATP-dependent manner.</text>
</comment>
<evidence type="ECO:0000313" key="14">
    <source>
        <dbReference type="Proteomes" id="UP000675880"/>
    </source>
</evidence>
<feature type="binding site" evidence="11">
    <location>
        <position position="518"/>
    </location>
    <ligand>
        <name>Mg(2+)</name>
        <dbReference type="ChEBI" id="CHEBI:18420"/>
        <label>2</label>
    </ligand>
</feature>
<evidence type="ECO:0000256" key="5">
    <source>
        <dbReference type="ARBA" id="ARBA00022741"/>
    </source>
</evidence>
<evidence type="ECO:0000256" key="3">
    <source>
        <dbReference type="ARBA" id="ARBA00022490"/>
    </source>
</evidence>
<evidence type="ECO:0000256" key="2">
    <source>
        <dbReference type="ARBA" id="ARBA00010708"/>
    </source>
</evidence>
<comment type="cofactor">
    <cofactor evidence="11">
        <name>Mg(2+)</name>
        <dbReference type="ChEBI" id="CHEBI:18420"/>
    </cofactor>
    <cofactor evidence="11">
        <name>Mn(2+)</name>
        <dbReference type="ChEBI" id="CHEBI:29035"/>
    </cofactor>
    <cofactor evidence="11">
        <name>Ca(2+)</name>
        <dbReference type="ChEBI" id="CHEBI:29108"/>
    </cofactor>
    <text evidence="11">Binds two Mg(2+) per subunit. The magnesium ions form salt bridges with both the protein and the DNA. Can also accept other divalent metal cations, such as Mn(2+) or Ca(2+).</text>
</comment>
<evidence type="ECO:0000256" key="4">
    <source>
        <dbReference type="ARBA" id="ARBA00022723"/>
    </source>
</evidence>
<keyword evidence="9" id="KW-0238">DNA-binding</keyword>
<dbReference type="PROSITE" id="PS50880">
    <property type="entry name" value="TOPRIM"/>
    <property type="match status" value="1"/>
</dbReference>
<comment type="subunit">
    <text evidence="11">Heterotetramer, composed of two GyrA and two GyrB chains. In the heterotetramer, GyrA contains the active site tyrosine that forms a transient covalent intermediate with DNA, while GyrB binds cofactors and catalyzes ATP hydrolysis.</text>
</comment>
<accession>A0ABN7KSV2</accession>
<comment type="caution">
    <text evidence="13">The sequence shown here is derived from an EMBL/GenBank/DDBJ whole genome shotgun (WGS) entry which is preliminary data.</text>
</comment>
<reference evidence="13 14" key="1">
    <citation type="submission" date="2021-02" db="EMBL/GenBank/DDBJ databases">
        <authorList>
            <person name="Han P."/>
        </authorList>
    </citation>
    <scope>NUCLEOTIDE SEQUENCE [LARGE SCALE GENOMIC DNA]</scope>
    <source>
        <strain evidence="13">Candidatus Nitrospira sp. ZN2</strain>
    </source>
</reference>
<feature type="site" description="Interaction with DNA" evidence="11">
    <location>
        <position position="462"/>
    </location>
</feature>
<comment type="miscellaneous">
    <text evidence="11">Few gyrases are as efficient as E.coli at forming negative supercoils. Not all organisms have 2 type II topoisomerases; in organisms with a single type II topoisomerase this enzyme also has to decatenate newly replicated chromosomes.</text>
</comment>
<feature type="binding site" evidence="11">
    <location>
        <position position="518"/>
    </location>
    <ligand>
        <name>Mg(2+)</name>
        <dbReference type="ChEBI" id="CHEBI:18420"/>
        <label>1</label>
        <note>catalytic</note>
    </ligand>
</feature>
<dbReference type="EC" id="5.6.2.2" evidence="11"/>
<dbReference type="Pfam" id="PF01751">
    <property type="entry name" value="Toprim"/>
    <property type="match status" value="1"/>
</dbReference>
<dbReference type="Pfam" id="PF18053">
    <property type="entry name" value="GyrB_insert"/>
    <property type="match status" value="1"/>
</dbReference>
<dbReference type="InterPro" id="IPR002288">
    <property type="entry name" value="DNA_gyrase_B_C"/>
</dbReference>
<dbReference type="InterPro" id="IPR036890">
    <property type="entry name" value="HATPase_C_sf"/>
</dbReference>
<dbReference type="CDD" id="cd03366">
    <property type="entry name" value="TOPRIM_TopoIIA_GyrB"/>
    <property type="match status" value="1"/>
</dbReference>
<sequence length="824" mass="91283">MAKDDQQDTTTKPKSDSYSADQIKVLEGLDAVRKRPAMYIGSTGVDGLHHLVYEVVDNSVDEHMAGFGEAIEVTIHIDGSVTVVDNGRGIPTGMHPTQKKSAAEVALTVLHAGGKFEQGAYTVSGGLHGVGISVVNALSEWLELEIWQDGQVFEQRYERGKPQAPLAVTGKTKRRGTKVRFKPDGQIFETLEFSFDVLAQRLRELAFLNKGLAITLKDDRKEKEQIFHYKGGIVSFVDHLNEAKTPLHKPIYVKVEKPDLILEVALQYNDGYAENLFSFANNINTKEGGTHLVGFKAALTRTINSYANANDLLKKDTESLSGDDVREGLTGVVSVKVRNPQFEGQTKAKLGNSEVKGIVEAAVNEALGTYFEENPPVARKIIGKAVDAARAREAARKAKELIRRKSALDGGSLPGKLADCSEKDPALSELFIVEGDSAGGSAKQGRDRKFQAILPLKGKILNVEKARFDKMLTSDEIRTLILALGTGIGRKKEDSDKPDKEAFDIARTRYHKIVLMTDADVDGSHIRTLLLTFFFRQMPELLERGYIYIAQPPLFKVKKGKTERYLKDEPAMNEYLADLAVEEVEVRLENGQDTLTGRRLLPVLKKLIAFESLLHKVNKKHHEANMLRVFVDQPGLTRETLKDQAALQTIVADAKAALGLLYPKAEPTIEILEDEEHQTSKLVCKVATAGMSHQVDITHELVGSADFRELQKQAPSAMGLGKPPYTIKIKGAEVRKNGSAELVQAILEEGKQGLNIQRYKGLGEMNPGQLWETTMDPEKRTLLRVKLEDITGVDEIFTILMGDEVEPRRNFIQQHAMEVRNLDV</sequence>
<keyword evidence="4 11" id="KW-0479">Metal-binding</keyword>
<name>A0ABN7KSV2_9BACT</name>
<comment type="catalytic activity">
    <reaction evidence="1 11">
        <text>ATP-dependent breakage, passage and rejoining of double-stranded DNA.</text>
        <dbReference type="EC" id="5.6.2.2"/>
    </reaction>
</comment>
<dbReference type="CDD" id="cd00822">
    <property type="entry name" value="TopoII_Trans_DNA_gyrase"/>
    <property type="match status" value="1"/>
</dbReference>
<dbReference type="NCBIfam" id="TIGR01059">
    <property type="entry name" value="gyrB"/>
    <property type="match status" value="1"/>
</dbReference>
<comment type="similarity">
    <text evidence="2 11">Belongs to the type II topoisomerase GyrB family.</text>
</comment>
<dbReference type="InterPro" id="IPR000565">
    <property type="entry name" value="Topo_IIA_B"/>
</dbReference>
<dbReference type="Pfam" id="PF21249">
    <property type="entry name" value="GyrB_hook"/>
    <property type="match status" value="1"/>
</dbReference>
<dbReference type="InterPro" id="IPR006171">
    <property type="entry name" value="TOPRIM_dom"/>
</dbReference>
<dbReference type="InterPro" id="IPR049353">
    <property type="entry name" value="GyrB_hook"/>
</dbReference>
<keyword evidence="7 11" id="KW-0460">Magnesium</keyword>
<dbReference type="NCBIfam" id="NF004189">
    <property type="entry name" value="PRK05644.1"/>
    <property type="match status" value="1"/>
</dbReference>
<feature type="site" description="Interaction with DNA" evidence="11">
    <location>
        <position position="459"/>
    </location>
</feature>
<dbReference type="Pfam" id="PF00986">
    <property type="entry name" value="DNA_gyraseB_C"/>
    <property type="match status" value="1"/>
</dbReference>
<dbReference type="PANTHER" id="PTHR45866:SF1">
    <property type="entry name" value="DNA GYRASE SUBUNIT B, MITOCHONDRIAL"/>
    <property type="match status" value="1"/>
</dbReference>
<dbReference type="InterPro" id="IPR014721">
    <property type="entry name" value="Ribsml_uS5_D2-typ_fold_subgr"/>
</dbReference>
<proteinExistence type="inferred from homology"/>
<keyword evidence="14" id="KW-1185">Reference proteome</keyword>
<dbReference type="PROSITE" id="PS00177">
    <property type="entry name" value="TOPOISOMERASE_II"/>
    <property type="match status" value="1"/>
</dbReference>
<dbReference type="SMART" id="SM00387">
    <property type="entry name" value="HATPase_c"/>
    <property type="match status" value="1"/>
</dbReference>
<gene>
    <name evidence="11 13" type="primary">gyrB</name>
    <name evidence="13" type="ORF">NSPZN2_11226</name>
</gene>